<dbReference type="Gene3D" id="3.40.220.10">
    <property type="entry name" value="Leucine Aminopeptidase, subunit E, domain 1"/>
    <property type="match status" value="1"/>
</dbReference>
<dbReference type="OrthoDB" id="6133115at2759"/>
<dbReference type="GO" id="GO:0140293">
    <property type="term" value="F:ADP-ribosylglutamate hydrolase activity"/>
    <property type="evidence" value="ECO:0007669"/>
    <property type="project" value="TreeGrafter"/>
</dbReference>
<gene>
    <name evidence="2" type="ORF">OESDEN_13255</name>
</gene>
<dbReference type="SUPFAM" id="SSF52949">
    <property type="entry name" value="Macro domain-like"/>
    <property type="match status" value="1"/>
</dbReference>
<dbReference type="AlphaFoldDB" id="A0A0B1SUT8"/>
<dbReference type="EMBL" id="KN558905">
    <property type="protein sequence ID" value="KHJ86980.1"/>
    <property type="molecule type" value="Genomic_DNA"/>
</dbReference>
<name>A0A0B1SUT8_OESDE</name>
<proteinExistence type="predicted"/>
<dbReference type="GO" id="GO:0042278">
    <property type="term" value="P:purine nucleoside metabolic process"/>
    <property type="evidence" value="ECO:0007669"/>
    <property type="project" value="TreeGrafter"/>
</dbReference>
<feature type="domain" description="Macro" evidence="1">
    <location>
        <begin position="1"/>
        <end position="62"/>
    </location>
</feature>
<evidence type="ECO:0000313" key="2">
    <source>
        <dbReference type="EMBL" id="KHJ86980.1"/>
    </source>
</evidence>
<dbReference type="GO" id="GO:0005654">
    <property type="term" value="C:nucleoplasm"/>
    <property type="evidence" value="ECO:0007669"/>
    <property type="project" value="TreeGrafter"/>
</dbReference>
<dbReference type="Proteomes" id="UP000053660">
    <property type="component" value="Unassembled WGS sequence"/>
</dbReference>
<dbReference type="GO" id="GO:0140291">
    <property type="term" value="P:peptidyl-glutamate ADP-deribosylation"/>
    <property type="evidence" value="ECO:0007669"/>
    <property type="project" value="TreeGrafter"/>
</dbReference>
<dbReference type="PANTHER" id="PTHR11106">
    <property type="entry name" value="GANGLIOSIDE INDUCED DIFFERENTIATION ASSOCIATED PROTEIN 2-RELATED"/>
    <property type="match status" value="1"/>
</dbReference>
<dbReference type="InterPro" id="IPR002589">
    <property type="entry name" value="Macro_dom"/>
</dbReference>
<dbReference type="PANTHER" id="PTHR11106:SF27">
    <property type="entry name" value="MACRO DOMAIN-CONTAINING PROTEIN"/>
    <property type="match status" value="1"/>
</dbReference>
<dbReference type="PROSITE" id="PS51154">
    <property type="entry name" value="MACRO"/>
    <property type="match status" value="1"/>
</dbReference>
<sequence>AFCCISTGVYGYPQDDAAKTVVGLLTEWLAKPENAAHIARIVLVLFNPLDVELYEKFFDDYAQSQK</sequence>
<reference evidence="2 3" key="1">
    <citation type="submission" date="2014-03" db="EMBL/GenBank/DDBJ databases">
        <title>Draft genome of the hookworm Oesophagostomum dentatum.</title>
        <authorList>
            <person name="Mitreva M."/>
        </authorList>
    </citation>
    <scope>NUCLEOTIDE SEQUENCE [LARGE SCALE GENOMIC DNA]</scope>
    <source>
        <strain evidence="2 3">OD-Hann</strain>
    </source>
</reference>
<evidence type="ECO:0000259" key="1">
    <source>
        <dbReference type="PROSITE" id="PS51154"/>
    </source>
</evidence>
<dbReference type="InterPro" id="IPR043472">
    <property type="entry name" value="Macro_dom-like"/>
</dbReference>
<protein>
    <recommendedName>
        <fullName evidence="1">Macro domain-containing protein</fullName>
    </recommendedName>
</protein>
<dbReference type="GO" id="GO:0006974">
    <property type="term" value="P:DNA damage response"/>
    <property type="evidence" value="ECO:0007669"/>
    <property type="project" value="TreeGrafter"/>
</dbReference>
<accession>A0A0B1SUT8</accession>
<keyword evidence="3" id="KW-1185">Reference proteome</keyword>
<feature type="non-terminal residue" evidence="2">
    <location>
        <position position="1"/>
    </location>
</feature>
<organism evidence="2 3">
    <name type="scientific">Oesophagostomum dentatum</name>
    <name type="common">Nodular worm</name>
    <dbReference type="NCBI Taxonomy" id="61180"/>
    <lineage>
        <taxon>Eukaryota</taxon>
        <taxon>Metazoa</taxon>
        <taxon>Ecdysozoa</taxon>
        <taxon>Nematoda</taxon>
        <taxon>Chromadorea</taxon>
        <taxon>Rhabditida</taxon>
        <taxon>Rhabditina</taxon>
        <taxon>Rhabditomorpha</taxon>
        <taxon>Strongyloidea</taxon>
        <taxon>Strongylidae</taxon>
        <taxon>Oesophagostomum</taxon>
    </lineage>
</organism>
<evidence type="ECO:0000313" key="3">
    <source>
        <dbReference type="Proteomes" id="UP000053660"/>
    </source>
</evidence>